<reference evidence="6 7" key="1">
    <citation type="journal article" date="2022" name="Nat. Genet.">
        <title>Improved pea reference genome and pan-genome highlight genomic features and evolutionary characteristics.</title>
        <authorList>
            <person name="Yang T."/>
            <person name="Liu R."/>
            <person name="Luo Y."/>
            <person name="Hu S."/>
            <person name="Wang D."/>
            <person name="Wang C."/>
            <person name="Pandey M.K."/>
            <person name="Ge S."/>
            <person name="Xu Q."/>
            <person name="Li N."/>
            <person name="Li G."/>
            <person name="Huang Y."/>
            <person name="Saxena R.K."/>
            <person name="Ji Y."/>
            <person name="Li M."/>
            <person name="Yan X."/>
            <person name="He Y."/>
            <person name="Liu Y."/>
            <person name="Wang X."/>
            <person name="Xiang C."/>
            <person name="Varshney R.K."/>
            <person name="Ding H."/>
            <person name="Gao S."/>
            <person name="Zong X."/>
        </authorList>
    </citation>
    <scope>NUCLEOTIDE SEQUENCE [LARGE SCALE GENOMIC DNA]</scope>
    <source>
        <strain evidence="6 7">cv. Zhongwan 6</strain>
    </source>
</reference>
<evidence type="ECO:0000256" key="1">
    <source>
        <dbReference type="ARBA" id="ARBA00022729"/>
    </source>
</evidence>
<dbReference type="Proteomes" id="UP001058974">
    <property type="component" value="Chromosome 4"/>
</dbReference>
<keyword evidence="7" id="KW-1185">Reference proteome</keyword>
<proteinExistence type="inferred from homology"/>
<dbReference type="EMBL" id="JAMSHJ010000004">
    <property type="protein sequence ID" value="KAI5415598.1"/>
    <property type="molecule type" value="Genomic_DNA"/>
</dbReference>
<dbReference type="PANTHER" id="PTHR36710:SF13">
    <property type="entry name" value="PUTATIVE-RELATED"/>
    <property type="match status" value="1"/>
</dbReference>
<feature type="non-terminal residue" evidence="6">
    <location>
        <position position="191"/>
    </location>
</feature>
<accession>A0A9D5ANL0</accession>
<evidence type="ECO:0000256" key="3">
    <source>
        <dbReference type="ARBA" id="ARBA00038471"/>
    </source>
</evidence>
<feature type="domain" description="Pectinesterase inhibitor" evidence="5">
    <location>
        <begin position="35"/>
        <end position="184"/>
    </location>
</feature>
<evidence type="ECO:0000313" key="7">
    <source>
        <dbReference type="Proteomes" id="UP001058974"/>
    </source>
</evidence>
<feature type="signal peptide" evidence="4">
    <location>
        <begin position="1"/>
        <end position="36"/>
    </location>
</feature>
<comment type="similarity">
    <text evidence="3">Belongs to the PMEI family.</text>
</comment>
<dbReference type="InterPro" id="IPR006501">
    <property type="entry name" value="Pectinesterase_inhib_dom"/>
</dbReference>
<evidence type="ECO:0000313" key="6">
    <source>
        <dbReference type="EMBL" id="KAI5415598.1"/>
    </source>
</evidence>
<dbReference type="Gene3D" id="1.20.140.40">
    <property type="entry name" value="Invertase/pectin methylesterase inhibitor family protein"/>
    <property type="match status" value="1"/>
</dbReference>
<gene>
    <name evidence="6" type="ORF">KIW84_040859</name>
</gene>
<dbReference type="PANTHER" id="PTHR36710">
    <property type="entry name" value="PECTINESTERASE INHIBITOR-LIKE"/>
    <property type="match status" value="1"/>
</dbReference>
<dbReference type="SMART" id="SM00856">
    <property type="entry name" value="PMEI"/>
    <property type="match status" value="1"/>
</dbReference>
<protein>
    <recommendedName>
        <fullName evidence="5">Pectinesterase inhibitor domain-containing protein</fullName>
    </recommendedName>
</protein>
<organism evidence="6 7">
    <name type="scientific">Pisum sativum</name>
    <name type="common">Garden pea</name>
    <name type="synonym">Lathyrus oleraceus</name>
    <dbReference type="NCBI Taxonomy" id="3888"/>
    <lineage>
        <taxon>Eukaryota</taxon>
        <taxon>Viridiplantae</taxon>
        <taxon>Streptophyta</taxon>
        <taxon>Embryophyta</taxon>
        <taxon>Tracheophyta</taxon>
        <taxon>Spermatophyta</taxon>
        <taxon>Magnoliopsida</taxon>
        <taxon>eudicotyledons</taxon>
        <taxon>Gunneridae</taxon>
        <taxon>Pentapetalae</taxon>
        <taxon>rosids</taxon>
        <taxon>fabids</taxon>
        <taxon>Fabales</taxon>
        <taxon>Fabaceae</taxon>
        <taxon>Papilionoideae</taxon>
        <taxon>50 kb inversion clade</taxon>
        <taxon>NPAAA clade</taxon>
        <taxon>Hologalegina</taxon>
        <taxon>IRL clade</taxon>
        <taxon>Fabeae</taxon>
        <taxon>Lathyrus</taxon>
    </lineage>
</organism>
<dbReference type="Gramene" id="Psat04G0085900-T1">
    <property type="protein sequence ID" value="KAI5415598.1"/>
    <property type="gene ID" value="KIW84_040859"/>
</dbReference>
<dbReference type="NCBIfam" id="TIGR01614">
    <property type="entry name" value="PME_inhib"/>
    <property type="match status" value="1"/>
</dbReference>
<dbReference type="InterPro" id="IPR052421">
    <property type="entry name" value="PCW_Enzyme_Inhibitor"/>
</dbReference>
<evidence type="ECO:0000256" key="2">
    <source>
        <dbReference type="ARBA" id="ARBA00023157"/>
    </source>
</evidence>
<dbReference type="SUPFAM" id="SSF101148">
    <property type="entry name" value="Plant invertase/pectin methylesterase inhibitor"/>
    <property type="match status" value="1"/>
</dbReference>
<dbReference type="Pfam" id="PF04043">
    <property type="entry name" value="PMEI"/>
    <property type="match status" value="1"/>
</dbReference>
<keyword evidence="2" id="KW-1015">Disulfide bond</keyword>
<dbReference type="AlphaFoldDB" id="A0A9D5ANL0"/>
<name>A0A9D5ANL0_PEA</name>
<feature type="chain" id="PRO_5039293866" description="Pectinesterase inhibitor domain-containing protein" evidence="4">
    <location>
        <begin position="37"/>
        <end position="191"/>
    </location>
</feature>
<sequence>CKLCYIVSFSFLKHMRMMKPLALFILILCTIQPNNANDLIRKACIQTPFYTDCIRYLKSYPNIDNSNLNEFVVLMFNIMKIEATATSTKIDKLLAGKSIPRGSRAYDSLVLCAKLYEEIATSDAVRPMESLIRGDPDIAIVAGKDVAGKATQCENNFGGRGSEKTPITVENNDMNHIGVIATGIAELLRYG</sequence>
<comment type="caution">
    <text evidence="6">The sequence shown here is derived from an EMBL/GenBank/DDBJ whole genome shotgun (WGS) entry which is preliminary data.</text>
</comment>
<dbReference type="InterPro" id="IPR035513">
    <property type="entry name" value="Invertase/methylesterase_inhib"/>
</dbReference>
<evidence type="ECO:0000256" key="4">
    <source>
        <dbReference type="SAM" id="SignalP"/>
    </source>
</evidence>
<keyword evidence="1 4" id="KW-0732">Signal</keyword>
<evidence type="ECO:0000259" key="5">
    <source>
        <dbReference type="SMART" id="SM00856"/>
    </source>
</evidence>
<dbReference type="GO" id="GO:0004857">
    <property type="term" value="F:enzyme inhibitor activity"/>
    <property type="evidence" value="ECO:0007669"/>
    <property type="project" value="InterPro"/>
</dbReference>